<feature type="compositionally biased region" description="Acidic residues" evidence="1">
    <location>
        <begin position="142"/>
        <end position="151"/>
    </location>
</feature>
<dbReference type="Proteomes" id="UP000821837">
    <property type="component" value="Chromosome 3"/>
</dbReference>
<feature type="compositionally biased region" description="Pro residues" evidence="1">
    <location>
        <begin position="298"/>
        <end position="310"/>
    </location>
</feature>
<dbReference type="VEuPathDB" id="VectorBase:RSAN_034193"/>
<name>A0A9D4Q3W0_RHISA</name>
<feature type="compositionally biased region" description="Basic and acidic residues" evidence="1">
    <location>
        <begin position="195"/>
        <end position="223"/>
    </location>
</feature>
<protein>
    <submittedName>
        <fullName evidence="2">Uncharacterized protein</fullName>
    </submittedName>
</protein>
<comment type="caution">
    <text evidence="2">The sequence shown here is derived from an EMBL/GenBank/DDBJ whole genome shotgun (WGS) entry which is preliminary data.</text>
</comment>
<evidence type="ECO:0000256" key="1">
    <source>
        <dbReference type="SAM" id="MobiDB-lite"/>
    </source>
</evidence>
<feature type="compositionally biased region" description="Basic and acidic residues" evidence="1">
    <location>
        <begin position="42"/>
        <end position="55"/>
    </location>
</feature>
<sequence length="319" mass="34978">MVEEITEKEVANSQGGERECYGRNLEVGVKENAHGVCTSEGACHDTAPKADKEIDADGDQQTDDKLGAGYLQVDFRDDFDGVRELDGAEEDLGGHDEQHGGVESQKKKKGHGERRGDMEAAENVSDEKYADVDETIVRDADGDCQDGEEGIGESHHYEEQVGESQPVDAKVEESRDNKAAAVKEDKTSNKRTKQKQNEHREERPGGTDASGEEREPKKPYTAEETRILCPICRVPEISRRAHQDGSLHRSRRLAATIRDTIPRPPQPPPAPTTVEAAVALLRSAHPDLLEQGALPAPTSVPPHTLPPQPPVDDLLDFHE</sequence>
<reference evidence="2" key="2">
    <citation type="submission" date="2021-09" db="EMBL/GenBank/DDBJ databases">
        <authorList>
            <person name="Jia N."/>
            <person name="Wang J."/>
            <person name="Shi W."/>
            <person name="Du L."/>
            <person name="Sun Y."/>
            <person name="Zhan W."/>
            <person name="Jiang J."/>
            <person name="Wang Q."/>
            <person name="Zhang B."/>
            <person name="Ji P."/>
            <person name="Sakyi L.B."/>
            <person name="Cui X."/>
            <person name="Yuan T."/>
            <person name="Jiang B."/>
            <person name="Yang W."/>
            <person name="Lam T.T.-Y."/>
            <person name="Chang Q."/>
            <person name="Ding S."/>
            <person name="Wang X."/>
            <person name="Zhu J."/>
            <person name="Ruan X."/>
            <person name="Zhao L."/>
            <person name="Wei J."/>
            <person name="Que T."/>
            <person name="Du C."/>
            <person name="Cheng J."/>
            <person name="Dai P."/>
            <person name="Han X."/>
            <person name="Huang E."/>
            <person name="Gao Y."/>
            <person name="Liu J."/>
            <person name="Shao H."/>
            <person name="Ye R."/>
            <person name="Li L."/>
            <person name="Wei W."/>
            <person name="Wang X."/>
            <person name="Wang C."/>
            <person name="Huo Q."/>
            <person name="Li W."/>
            <person name="Guo W."/>
            <person name="Chen H."/>
            <person name="Chen S."/>
            <person name="Zhou L."/>
            <person name="Zhou L."/>
            <person name="Ni X."/>
            <person name="Tian J."/>
            <person name="Zhou Y."/>
            <person name="Sheng Y."/>
            <person name="Liu T."/>
            <person name="Pan Y."/>
            <person name="Xia L."/>
            <person name="Li J."/>
            <person name="Zhao F."/>
            <person name="Cao W."/>
        </authorList>
    </citation>
    <scope>NUCLEOTIDE SEQUENCE</scope>
    <source>
        <strain evidence="2">Rsan-2018</strain>
        <tissue evidence="2">Larvae</tissue>
    </source>
</reference>
<dbReference type="VEuPathDB" id="VectorBase:RSAN_031496"/>
<evidence type="ECO:0000313" key="2">
    <source>
        <dbReference type="EMBL" id="KAH7963874.1"/>
    </source>
</evidence>
<feature type="region of interest" description="Disordered" evidence="1">
    <location>
        <begin position="41"/>
        <end position="64"/>
    </location>
</feature>
<feature type="region of interest" description="Disordered" evidence="1">
    <location>
        <begin position="81"/>
        <end position="223"/>
    </location>
</feature>
<feature type="compositionally biased region" description="Basic and acidic residues" evidence="1">
    <location>
        <begin position="169"/>
        <end position="188"/>
    </location>
</feature>
<feature type="region of interest" description="Disordered" evidence="1">
    <location>
        <begin position="291"/>
        <end position="319"/>
    </location>
</feature>
<dbReference type="AlphaFoldDB" id="A0A9D4Q3W0"/>
<proteinExistence type="predicted"/>
<feature type="compositionally biased region" description="Basic and acidic residues" evidence="1">
    <location>
        <begin position="125"/>
        <end position="141"/>
    </location>
</feature>
<keyword evidence="3" id="KW-1185">Reference proteome</keyword>
<organism evidence="2 3">
    <name type="scientific">Rhipicephalus sanguineus</name>
    <name type="common">Brown dog tick</name>
    <name type="synonym">Ixodes sanguineus</name>
    <dbReference type="NCBI Taxonomy" id="34632"/>
    <lineage>
        <taxon>Eukaryota</taxon>
        <taxon>Metazoa</taxon>
        <taxon>Ecdysozoa</taxon>
        <taxon>Arthropoda</taxon>
        <taxon>Chelicerata</taxon>
        <taxon>Arachnida</taxon>
        <taxon>Acari</taxon>
        <taxon>Parasitiformes</taxon>
        <taxon>Ixodida</taxon>
        <taxon>Ixodoidea</taxon>
        <taxon>Ixodidae</taxon>
        <taxon>Rhipicephalinae</taxon>
        <taxon>Rhipicephalus</taxon>
        <taxon>Rhipicephalus</taxon>
    </lineage>
</organism>
<reference evidence="2" key="1">
    <citation type="journal article" date="2020" name="Cell">
        <title>Large-Scale Comparative Analyses of Tick Genomes Elucidate Their Genetic Diversity and Vector Capacities.</title>
        <authorList>
            <consortium name="Tick Genome and Microbiome Consortium (TIGMIC)"/>
            <person name="Jia N."/>
            <person name="Wang J."/>
            <person name="Shi W."/>
            <person name="Du L."/>
            <person name="Sun Y."/>
            <person name="Zhan W."/>
            <person name="Jiang J.F."/>
            <person name="Wang Q."/>
            <person name="Zhang B."/>
            <person name="Ji P."/>
            <person name="Bell-Sakyi L."/>
            <person name="Cui X.M."/>
            <person name="Yuan T.T."/>
            <person name="Jiang B.G."/>
            <person name="Yang W.F."/>
            <person name="Lam T.T."/>
            <person name="Chang Q.C."/>
            <person name="Ding S.J."/>
            <person name="Wang X.J."/>
            <person name="Zhu J.G."/>
            <person name="Ruan X.D."/>
            <person name="Zhao L."/>
            <person name="Wei J.T."/>
            <person name="Ye R.Z."/>
            <person name="Que T.C."/>
            <person name="Du C.H."/>
            <person name="Zhou Y.H."/>
            <person name="Cheng J.X."/>
            <person name="Dai P.F."/>
            <person name="Guo W.B."/>
            <person name="Han X.H."/>
            <person name="Huang E.J."/>
            <person name="Li L.F."/>
            <person name="Wei W."/>
            <person name="Gao Y.C."/>
            <person name="Liu J.Z."/>
            <person name="Shao H.Z."/>
            <person name="Wang X."/>
            <person name="Wang C.C."/>
            <person name="Yang T.C."/>
            <person name="Huo Q.B."/>
            <person name="Li W."/>
            <person name="Chen H.Y."/>
            <person name="Chen S.E."/>
            <person name="Zhou L.G."/>
            <person name="Ni X.B."/>
            <person name="Tian J.H."/>
            <person name="Sheng Y."/>
            <person name="Liu T."/>
            <person name="Pan Y.S."/>
            <person name="Xia L.Y."/>
            <person name="Li J."/>
            <person name="Zhao F."/>
            <person name="Cao W.C."/>
        </authorList>
    </citation>
    <scope>NUCLEOTIDE SEQUENCE</scope>
    <source>
        <strain evidence="2">Rsan-2018</strain>
    </source>
</reference>
<feature type="compositionally biased region" description="Basic and acidic residues" evidence="1">
    <location>
        <begin position="81"/>
        <end position="100"/>
    </location>
</feature>
<accession>A0A9D4Q3W0</accession>
<gene>
    <name evidence="2" type="ORF">HPB52_023747</name>
</gene>
<evidence type="ECO:0000313" key="3">
    <source>
        <dbReference type="Proteomes" id="UP000821837"/>
    </source>
</evidence>
<dbReference type="EMBL" id="JABSTV010001249">
    <property type="protein sequence ID" value="KAH7963874.1"/>
    <property type="molecule type" value="Genomic_DNA"/>
</dbReference>